<evidence type="ECO:0000313" key="1">
    <source>
        <dbReference type="EMBL" id="XBP00525.1"/>
    </source>
</evidence>
<accession>A0AAU7LFC4</accession>
<dbReference type="SUPFAM" id="SSF88874">
    <property type="entry name" value="Receptor-binding domain of short tail fibre protein gp12"/>
    <property type="match status" value="1"/>
</dbReference>
<organism evidence="1">
    <name type="scientific">Achromobacter sp. HNDS-1</name>
    <dbReference type="NCBI Taxonomy" id="3151598"/>
    <lineage>
        <taxon>Bacteria</taxon>
        <taxon>Pseudomonadati</taxon>
        <taxon>Pseudomonadota</taxon>
        <taxon>Betaproteobacteria</taxon>
        <taxon>Burkholderiales</taxon>
        <taxon>Alcaligenaceae</taxon>
        <taxon>Achromobacter</taxon>
    </lineage>
</organism>
<protein>
    <submittedName>
        <fullName evidence="1">Phage tail protein</fullName>
    </submittedName>
</protein>
<reference evidence="1" key="1">
    <citation type="submission" date="2024-05" db="EMBL/GenBank/DDBJ databases">
        <title>Transcriptome analysis of the degradation process of organic nitrogen by two heterotrophic nitrifying and aerobic denitrifying bacteria, Achromobacter sp. HNDS-1 and Enterobacter sp. HNDS-6.</title>
        <authorList>
            <person name="Huang Y."/>
        </authorList>
    </citation>
    <scope>NUCLEOTIDE SEQUENCE</scope>
    <source>
        <strain evidence="1">HNDS-1</strain>
    </source>
</reference>
<dbReference type="RefSeq" id="WP_336730688.1">
    <property type="nucleotide sequence ID" value="NZ_CP157584.1"/>
</dbReference>
<dbReference type="EMBL" id="CP157584">
    <property type="protein sequence ID" value="XBP00525.1"/>
    <property type="molecule type" value="Genomic_DNA"/>
</dbReference>
<gene>
    <name evidence="1" type="ORF">ABFG95_08625</name>
</gene>
<dbReference type="InterPro" id="IPR037053">
    <property type="entry name" value="Phage_tail_collar_dom_sf"/>
</dbReference>
<dbReference type="KEGG" id="achh:ABFG95_08625"/>
<sequence length="569" mass="58285">MQSLKPINVGHAPNDQTGDTLRDAMALVNENFAKTRVGVEAVEVSAAAAQRKADAAVPALEKGAAGGVTPLDAAGKVPAAHLPPPAIPLSQKSAPGGVAPLGDDGRVPVDHLPPTVPLAEKGQPGGVATLAADGRIAPTQLPDLIPAAEKARPNGVATLAEDGRIVENQLPALVPMADKGRPGGVATLGADGRVPATQLSAIALSEKGAAGGVATLDGGGKVPVEQIPPLPAGPPVGSIAWWPLRASIPAGQIPADGQIVSRATFPDLTAMVVSGRLPVVPEADWLADPLKRGSFTVGDGGATIRVPDLNGRSAGSIGALFLRGDGALSGGTNGLIQRDAMQPIAGQLPMTYGVVRGPASGPFWNSQQGVLASGSAPGYEYNTVGDVIRFDSAAVTRTASETRATNVSGVWTIQAFGTVTNPGSVDAARLASDLAMLQATFQSDIDFAVLYPGGSASTPGIINANTQLVIDNPFPGFAVAVEAEHRIDQQWFNPGWYCMLDRSSSDPYFAWGIRASHNIQTDKIVVVSGKTGTATINQGLSGGSYVGSMPTNQTNAYFRLKVWKLKGRI</sequence>
<dbReference type="Gene3D" id="3.90.1340.10">
    <property type="entry name" value="Phage tail collar domain"/>
    <property type="match status" value="1"/>
</dbReference>
<proteinExistence type="predicted"/>
<dbReference type="AlphaFoldDB" id="A0AAU7LFC4"/>
<name>A0AAU7LFC4_9BURK</name>